<evidence type="ECO:0000256" key="1">
    <source>
        <dbReference type="ARBA" id="ARBA00008139"/>
    </source>
</evidence>
<evidence type="ECO:0000256" key="4">
    <source>
        <dbReference type="ARBA" id="ARBA00023180"/>
    </source>
</evidence>
<evidence type="ECO:0000313" key="7">
    <source>
        <dbReference type="EMBL" id="CAB0000702.1"/>
    </source>
</evidence>
<dbReference type="GO" id="GO:0008241">
    <property type="term" value="F:peptidyl-dipeptidase activity"/>
    <property type="evidence" value="ECO:0007669"/>
    <property type="project" value="InterPro"/>
</dbReference>
<dbReference type="Pfam" id="PF01401">
    <property type="entry name" value="Peptidase_M2"/>
    <property type="match status" value="1"/>
</dbReference>
<dbReference type="OrthoDB" id="10029630at2759"/>
<reference evidence="7 8" key="1">
    <citation type="submission" date="2020-02" db="EMBL/GenBank/DDBJ databases">
        <authorList>
            <person name="Ferguson B K."/>
        </authorList>
    </citation>
    <scope>NUCLEOTIDE SEQUENCE [LARGE SCALE GENOMIC DNA]</scope>
</reference>
<evidence type="ECO:0000313" key="8">
    <source>
        <dbReference type="Proteomes" id="UP000479000"/>
    </source>
</evidence>
<evidence type="ECO:0000256" key="6">
    <source>
        <dbReference type="PROSITE-ProRule" id="PRU01355"/>
    </source>
</evidence>
<feature type="glycosylation site" description="N-linked (GlcNAc...) asparagine" evidence="5">
    <location>
        <position position="45"/>
    </location>
</feature>
<dbReference type="PANTHER" id="PTHR10514:SF45">
    <property type="entry name" value="ANGIOTENSIN-CONVERTING ENZYME"/>
    <property type="match status" value="1"/>
</dbReference>
<comment type="similarity">
    <text evidence="1 6">Belongs to the peptidase M2 family.</text>
</comment>
<accession>A0A6H5GCY1</accession>
<dbReference type="SUPFAM" id="SSF55486">
    <property type="entry name" value="Metalloproteases ('zincins'), catalytic domain"/>
    <property type="match status" value="1"/>
</dbReference>
<protein>
    <submittedName>
        <fullName evidence="7">Uncharacterized protein</fullName>
    </submittedName>
</protein>
<sequence length="110" mass="12819">MRTKLMFQGANNNLGEALQFLREYDNEASSMCTRVTEAQWLYATNITEQNRKRMVDALSLQAKLDRVSWQKVIQFSWSSLPDPMARRQLQMLALKGRAALPQEKQNEVRK</sequence>
<dbReference type="AlphaFoldDB" id="A0A6H5GCY1"/>
<keyword evidence="4 5" id="KW-0325">Glycoprotein</keyword>
<name>A0A6H5GCY1_9HEMI</name>
<dbReference type="PANTHER" id="PTHR10514">
    <property type="entry name" value="ANGIOTENSIN-CONVERTING ENZYME"/>
    <property type="match status" value="1"/>
</dbReference>
<comment type="caution">
    <text evidence="6">Lacks conserved residue(s) required for the propagation of feature annotation.</text>
</comment>
<keyword evidence="3" id="KW-1015">Disulfide bond</keyword>
<dbReference type="EMBL" id="CADCXU010009799">
    <property type="protein sequence ID" value="CAB0000702.1"/>
    <property type="molecule type" value="Genomic_DNA"/>
</dbReference>
<evidence type="ECO:0000256" key="5">
    <source>
        <dbReference type="PIRSR" id="PIRSR601548-10"/>
    </source>
</evidence>
<dbReference type="InterPro" id="IPR001548">
    <property type="entry name" value="Peptidase_M2"/>
</dbReference>
<gene>
    <name evidence="7" type="ORF">NTEN_LOCUS6489</name>
</gene>
<dbReference type="PROSITE" id="PS52011">
    <property type="entry name" value="PEPTIDASE_M2"/>
    <property type="match status" value="1"/>
</dbReference>
<evidence type="ECO:0000256" key="2">
    <source>
        <dbReference type="ARBA" id="ARBA00022729"/>
    </source>
</evidence>
<dbReference type="Proteomes" id="UP000479000">
    <property type="component" value="Unassembled WGS sequence"/>
</dbReference>
<dbReference type="GO" id="GO:0006508">
    <property type="term" value="P:proteolysis"/>
    <property type="evidence" value="ECO:0007669"/>
    <property type="project" value="InterPro"/>
</dbReference>
<dbReference type="GO" id="GO:0008237">
    <property type="term" value="F:metallopeptidase activity"/>
    <property type="evidence" value="ECO:0007669"/>
    <property type="project" value="InterPro"/>
</dbReference>
<dbReference type="GO" id="GO:0005886">
    <property type="term" value="C:plasma membrane"/>
    <property type="evidence" value="ECO:0007669"/>
    <property type="project" value="TreeGrafter"/>
</dbReference>
<keyword evidence="8" id="KW-1185">Reference proteome</keyword>
<proteinExistence type="inferred from homology"/>
<organism evidence="7 8">
    <name type="scientific">Nesidiocoris tenuis</name>
    <dbReference type="NCBI Taxonomy" id="355587"/>
    <lineage>
        <taxon>Eukaryota</taxon>
        <taxon>Metazoa</taxon>
        <taxon>Ecdysozoa</taxon>
        <taxon>Arthropoda</taxon>
        <taxon>Hexapoda</taxon>
        <taxon>Insecta</taxon>
        <taxon>Pterygota</taxon>
        <taxon>Neoptera</taxon>
        <taxon>Paraneoptera</taxon>
        <taxon>Hemiptera</taxon>
        <taxon>Heteroptera</taxon>
        <taxon>Panheteroptera</taxon>
        <taxon>Cimicomorpha</taxon>
        <taxon>Miridae</taxon>
        <taxon>Dicyphina</taxon>
        <taxon>Nesidiocoris</taxon>
    </lineage>
</organism>
<evidence type="ECO:0000256" key="3">
    <source>
        <dbReference type="ARBA" id="ARBA00023157"/>
    </source>
</evidence>
<keyword evidence="2" id="KW-0732">Signal</keyword>